<sequence>GSVSSQHFSVPYSKWSSTQTPMSVPYIFENNTSSYDTKPFRMASSKRIFPQVPWLEERLYKLPGRPFPVQFIPTSPGKAVRSCKTYIYSSPLYTVEQEERISVTELLSKIDSMSRALQNEKNENFSSLSRSFDLPSASSRPYGVLRFKITYKVYQDWRGVIAPNLVKEHNEVRHIKTKAKEVCKMVKYCDKHLHLQIQKKVKKNGTHLKVFEAFHDSRTHPSSREVLKAVICIQRYVRGWLERRAFKRIKIKATSHGLSLPAVVRYYRKMMARIKCRAGVLDLSVPLQYFELEEWMDKKKFYETMFAKRQFNEEMDRNDPPGFFKDCGYFIPASGIQRVFQMVCPTATAPLRSIKKHQAIEMAFTLFPPLGANVKTIITVTSPWVHPVMDGKEGSKNSGK</sequence>
<accession>A0A7K9AMX4</accession>
<proteinExistence type="predicted"/>
<evidence type="ECO:0000313" key="2">
    <source>
        <dbReference type="Proteomes" id="UP000543287"/>
    </source>
</evidence>
<protein>
    <submittedName>
        <fullName evidence="1">IQCM protein</fullName>
    </submittedName>
</protein>
<dbReference type="Pfam" id="PF00612">
    <property type="entry name" value="IQ"/>
    <property type="match status" value="1"/>
</dbReference>
<dbReference type="SMART" id="SM00015">
    <property type="entry name" value="IQ"/>
    <property type="match status" value="1"/>
</dbReference>
<evidence type="ECO:0000313" key="1">
    <source>
        <dbReference type="EMBL" id="NXG28707.1"/>
    </source>
</evidence>
<dbReference type="PROSITE" id="PS50096">
    <property type="entry name" value="IQ"/>
    <property type="match status" value="1"/>
</dbReference>
<reference evidence="1 2" key="1">
    <citation type="submission" date="2019-09" db="EMBL/GenBank/DDBJ databases">
        <title>Bird 10,000 Genomes (B10K) Project - Family phase.</title>
        <authorList>
            <person name="Zhang G."/>
        </authorList>
    </citation>
    <scope>NUCLEOTIDE SEQUENCE [LARGE SCALE GENOMIC DNA]</scope>
    <source>
        <strain evidence="1">B10K-LSUMZ-23963</strain>
        <tissue evidence="1">Muscle</tissue>
    </source>
</reference>
<gene>
    <name evidence="1" type="primary">Iqcm</name>
    <name evidence="1" type="ORF">DRONOV_R08929</name>
</gene>
<name>A0A7K9AMX4_DRONO</name>
<comment type="caution">
    <text evidence="1">The sequence shown here is derived from an EMBL/GenBank/DDBJ whole genome shotgun (WGS) entry which is preliminary data.</text>
</comment>
<dbReference type="PANTHER" id="PTHR35978:SF1">
    <property type="entry name" value="IQ DOMAIN-CONTAINING PROTEIN M"/>
    <property type="match status" value="1"/>
</dbReference>
<dbReference type="InterPro" id="IPR000048">
    <property type="entry name" value="IQ_motif_EF-hand-BS"/>
</dbReference>
<dbReference type="PANTHER" id="PTHR35978">
    <property type="entry name" value="IQ DOMAIN-CONTAINING PROTEIN M"/>
    <property type="match status" value="1"/>
</dbReference>
<feature type="non-terminal residue" evidence="1">
    <location>
        <position position="400"/>
    </location>
</feature>
<dbReference type="AlphaFoldDB" id="A0A7K9AMX4"/>
<dbReference type="EMBL" id="VWZH01000019">
    <property type="protein sequence ID" value="NXG28707.1"/>
    <property type="molecule type" value="Genomic_DNA"/>
</dbReference>
<feature type="non-terminal residue" evidence="1">
    <location>
        <position position="1"/>
    </location>
</feature>
<organism evidence="1 2">
    <name type="scientific">Dromaius novaehollandiae</name>
    <name type="common">Emu</name>
    <dbReference type="NCBI Taxonomy" id="8790"/>
    <lineage>
        <taxon>Eukaryota</taxon>
        <taxon>Metazoa</taxon>
        <taxon>Chordata</taxon>
        <taxon>Craniata</taxon>
        <taxon>Vertebrata</taxon>
        <taxon>Euteleostomi</taxon>
        <taxon>Archelosauria</taxon>
        <taxon>Archosauria</taxon>
        <taxon>Dinosauria</taxon>
        <taxon>Saurischia</taxon>
        <taxon>Theropoda</taxon>
        <taxon>Coelurosauria</taxon>
        <taxon>Aves</taxon>
        <taxon>Palaeognathae</taxon>
        <taxon>Casuariiformes</taxon>
        <taxon>Dromaiidae</taxon>
        <taxon>Dromaius</taxon>
    </lineage>
</organism>
<dbReference type="Proteomes" id="UP000543287">
    <property type="component" value="Unassembled WGS sequence"/>
</dbReference>